<reference evidence="1 2" key="1">
    <citation type="journal article" date="2011" name="Stand. Genomic Sci.">
        <title>Complete genome sequence of Thermomonospora curvata type strain (B9).</title>
        <authorList>
            <person name="Chertkov O."/>
            <person name="Sikorski J."/>
            <person name="Nolan M."/>
            <person name="Lapidus A."/>
            <person name="Lucas S."/>
            <person name="Del Rio T.G."/>
            <person name="Tice H."/>
            <person name="Cheng J.F."/>
            <person name="Goodwin L."/>
            <person name="Pitluck S."/>
            <person name="Liolios K."/>
            <person name="Ivanova N."/>
            <person name="Mavromatis K."/>
            <person name="Mikhailova N."/>
            <person name="Ovchinnikova G."/>
            <person name="Pati A."/>
            <person name="Chen A."/>
            <person name="Palaniappan K."/>
            <person name="Djao O.D."/>
            <person name="Land M."/>
            <person name="Hauser L."/>
            <person name="Chang Y.J."/>
            <person name="Jeffries C.D."/>
            <person name="Brettin T."/>
            <person name="Han C."/>
            <person name="Detter J.C."/>
            <person name="Rohde M."/>
            <person name="Goker M."/>
            <person name="Woyke T."/>
            <person name="Bristow J."/>
            <person name="Eisen J.A."/>
            <person name="Markowitz V."/>
            <person name="Hugenholtz P."/>
            <person name="Klenk H.P."/>
            <person name="Kyrpides N.C."/>
        </authorList>
    </citation>
    <scope>NUCLEOTIDE SEQUENCE [LARGE SCALE GENOMIC DNA]</scope>
    <source>
        <strain evidence="2">ATCC 19995 / DSM 43183 / JCM 3096 / KCTC 9072 / NBRC 15933 / NCIMB 10081 / Henssen B9</strain>
    </source>
</reference>
<protein>
    <submittedName>
        <fullName evidence="1">Uncharacterized protein</fullName>
    </submittedName>
</protein>
<sequence length="166" mass="18728">MDIPVFDYDAYWRDGDGVRDSTAWRDQGLHWHGYLWRGGAADYGDEPARRDLGTELPPKLLADWLRKPARTVRTTATTPEEMAEWLRNEWRKARGQLGPDATAIDETSRFGRALHDLRRGQPVCWGGWLGPSTFWHVAAIPTAAACHEATTAPDTAGRPWRPRPAP</sequence>
<accession>D1A2K4</accession>
<evidence type="ECO:0000313" key="2">
    <source>
        <dbReference type="Proteomes" id="UP000001918"/>
    </source>
</evidence>
<keyword evidence="2" id="KW-1185">Reference proteome</keyword>
<dbReference type="RefSeq" id="WP_012850808.1">
    <property type="nucleotide sequence ID" value="NC_013510.1"/>
</dbReference>
<evidence type="ECO:0000313" key="1">
    <source>
        <dbReference type="EMBL" id="ACY96024.1"/>
    </source>
</evidence>
<dbReference type="KEGG" id="tcu:Tcur_0426"/>
<dbReference type="EMBL" id="CP001738">
    <property type="protein sequence ID" value="ACY96024.1"/>
    <property type="molecule type" value="Genomic_DNA"/>
</dbReference>
<dbReference type="OrthoDB" id="4320824at2"/>
<dbReference type="Proteomes" id="UP000001918">
    <property type="component" value="Chromosome"/>
</dbReference>
<name>D1A2K4_THECD</name>
<dbReference type="AlphaFoldDB" id="D1A2K4"/>
<proteinExistence type="predicted"/>
<dbReference type="HOGENOM" id="CLU_1767177_0_0_11"/>
<organism evidence="1 2">
    <name type="scientific">Thermomonospora curvata (strain ATCC 19995 / DSM 43183 / JCM 3096 / KCTC 9072 / NBRC 15933 / NCIMB 10081 / Henssen B9)</name>
    <dbReference type="NCBI Taxonomy" id="471852"/>
    <lineage>
        <taxon>Bacteria</taxon>
        <taxon>Bacillati</taxon>
        <taxon>Actinomycetota</taxon>
        <taxon>Actinomycetes</taxon>
        <taxon>Streptosporangiales</taxon>
        <taxon>Thermomonosporaceae</taxon>
        <taxon>Thermomonospora</taxon>
    </lineage>
</organism>
<gene>
    <name evidence="1" type="ordered locus">Tcur_0426</name>
</gene>